<dbReference type="InterPro" id="IPR001173">
    <property type="entry name" value="Glyco_trans_2-like"/>
</dbReference>
<evidence type="ECO:0000313" key="2">
    <source>
        <dbReference type="EMBL" id="PTL59915.1"/>
    </source>
</evidence>
<dbReference type="RefSeq" id="WP_107568559.1">
    <property type="nucleotide sequence ID" value="NZ_PYYB01000001.1"/>
</dbReference>
<evidence type="ECO:0000259" key="1">
    <source>
        <dbReference type="Pfam" id="PF00535"/>
    </source>
</evidence>
<gene>
    <name evidence="2" type="ORF">C7Y72_09775</name>
</gene>
<keyword evidence="2" id="KW-0808">Transferase</keyword>
<name>A0A2T4UL27_9ACTN</name>
<dbReference type="PANTHER" id="PTHR10859:SF91">
    <property type="entry name" value="DOLICHYL-PHOSPHATE BETA-GLUCOSYLTRANSFERASE"/>
    <property type="match status" value="1"/>
</dbReference>
<evidence type="ECO:0000313" key="3">
    <source>
        <dbReference type="Proteomes" id="UP000240739"/>
    </source>
</evidence>
<dbReference type="GO" id="GO:0016740">
    <property type="term" value="F:transferase activity"/>
    <property type="evidence" value="ECO:0007669"/>
    <property type="project" value="UniProtKB-KW"/>
</dbReference>
<dbReference type="AlphaFoldDB" id="A0A2T4UL27"/>
<accession>A0A2T4UL27</accession>
<sequence length="252" mass="27419">MRPADPARATIVIPCFDEARRLPRDGVLALAHSADVLLVDSGSTDGTPALLAELAADSPHVRALTLARNRGKGEAVRHGLLAALDTGAQRLAYFDADFATPGEEMLRLLDLLDRSPDTSVLLASRVALLGRDIRRSASRHYLGRVYATVASLALDLPVYDTQCGAKALRRTPALEAALARPFRTRWAFDVELLGRLLATPGFRSEEIVEEPLRAWADVAGGRLIPWEMARALGEILALWRALAQDRARGWSS</sequence>
<dbReference type="InterPro" id="IPR029044">
    <property type="entry name" value="Nucleotide-diphossugar_trans"/>
</dbReference>
<dbReference type="SUPFAM" id="SSF53448">
    <property type="entry name" value="Nucleotide-diphospho-sugar transferases"/>
    <property type="match status" value="1"/>
</dbReference>
<dbReference type="PANTHER" id="PTHR10859">
    <property type="entry name" value="GLYCOSYL TRANSFERASE"/>
    <property type="match status" value="1"/>
</dbReference>
<organism evidence="2 3">
    <name type="scientific">Paraconexibacter algicola</name>
    <dbReference type="NCBI Taxonomy" id="2133960"/>
    <lineage>
        <taxon>Bacteria</taxon>
        <taxon>Bacillati</taxon>
        <taxon>Actinomycetota</taxon>
        <taxon>Thermoleophilia</taxon>
        <taxon>Solirubrobacterales</taxon>
        <taxon>Paraconexibacteraceae</taxon>
        <taxon>Paraconexibacter</taxon>
    </lineage>
</organism>
<dbReference type="Gene3D" id="3.90.550.10">
    <property type="entry name" value="Spore Coat Polysaccharide Biosynthesis Protein SpsA, Chain A"/>
    <property type="match status" value="1"/>
</dbReference>
<dbReference type="Pfam" id="PF00535">
    <property type="entry name" value="Glycos_transf_2"/>
    <property type="match status" value="1"/>
</dbReference>
<feature type="domain" description="Glycosyltransferase 2-like" evidence="1">
    <location>
        <begin position="10"/>
        <end position="172"/>
    </location>
</feature>
<comment type="caution">
    <text evidence="2">The sequence shown here is derived from an EMBL/GenBank/DDBJ whole genome shotgun (WGS) entry which is preliminary data.</text>
</comment>
<dbReference type="OrthoDB" id="2369748at2"/>
<reference evidence="2 3" key="1">
    <citation type="submission" date="2018-03" db="EMBL/GenBank/DDBJ databases">
        <title>Aquarubrobacter algicola gen. nov., sp. nov., a novel actinobacterium isolated from shallow eutrophic lake during the end of cyanobacterial harmful algal blooms.</title>
        <authorList>
            <person name="Chun S.J."/>
        </authorList>
    </citation>
    <scope>NUCLEOTIDE SEQUENCE [LARGE SCALE GENOMIC DNA]</scope>
    <source>
        <strain evidence="2 3">Seoho-28</strain>
    </source>
</reference>
<dbReference type="Proteomes" id="UP000240739">
    <property type="component" value="Unassembled WGS sequence"/>
</dbReference>
<keyword evidence="3" id="KW-1185">Reference proteome</keyword>
<dbReference type="GO" id="GO:0006487">
    <property type="term" value="P:protein N-linked glycosylation"/>
    <property type="evidence" value="ECO:0007669"/>
    <property type="project" value="TreeGrafter"/>
</dbReference>
<proteinExistence type="predicted"/>
<protein>
    <submittedName>
        <fullName evidence="2">Family 2 glycosyl transferase</fullName>
    </submittedName>
</protein>
<dbReference type="EMBL" id="PYYB01000001">
    <property type="protein sequence ID" value="PTL59915.1"/>
    <property type="molecule type" value="Genomic_DNA"/>
</dbReference>